<keyword evidence="7" id="KW-0807">Transducer</keyword>
<feature type="transmembrane region" description="Helical" evidence="9">
    <location>
        <begin position="139"/>
        <end position="158"/>
    </location>
</feature>
<dbReference type="Pfam" id="PF00001">
    <property type="entry name" value="7tm_1"/>
    <property type="match status" value="1"/>
</dbReference>
<evidence type="ECO:0000256" key="9">
    <source>
        <dbReference type="SAM" id="Phobius"/>
    </source>
</evidence>
<feature type="compositionally biased region" description="Basic and acidic residues" evidence="8">
    <location>
        <begin position="553"/>
        <end position="568"/>
    </location>
</feature>
<dbReference type="InterPro" id="IPR000276">
    <property type="entry name" value="GPCR_Rhodpsn"/>
</dbReference>
<feature type="transmembrane region" description="Helical" evidence="9">
    <location>
        <begin position="373"/>
        <end position="393"/>
    </location>
</feature>
<feature type="region of interest" description="Disordered" evidence="8">
    <location>
        <begin position="424"/>
        <end position="445"/>
    </location>
</feature>
<dbReference type="SMART" id="SM01381">
    <property type="entry name" value="7TM_GPCR_Srsx"/>
    <property type="match status" value="1"/>
</dbReference>
<dbReference type="PANTHER" id="PTHR24241">
    <property type="entry name" value="NEUROPEPTIDE RECEPTOR-RELATED G-PROTEIN COUPLED RECEPTOR"/>
    <property type="match status" value="1"/>
</dbReference>
<organism evidence="11 12">
    <name type="scientific">Meloidogyne enterolobii</name>
    <name type="common">Root-knot nematode worm</name>
    <name type="synonym">Meloidogyne mayaguensis</name>
    <dbReference type="NCBI Taxonomy" id="390850"/>
    <lineage>
        <taxon>Eukaryota</taxon>
        <taxon>Metazoa</taxon>
        <taxon>Ecdysozoa</taxon>
        <taxon>Nematoda</taxon>
        <taxon>Chromadorea</taxon>
        <taxon>Rhabditida</taxon>
        <taxon>Tylenchina</taxon>
        <taxon>Tylenchomorpha</taxon>
        <taxon>Tylenchoidea</taxon>
        <taxon>Meloidogynidae</taxon>
        <taxon>Meloidogyninae</taxon>
        <taxon>Meloidogyne</taxon>
    </lineage>
</organism>
<feature type="domain" description="G-protein coupled receptors family 1 profile" evidence="10">
    <location>
        <begin position="37"/>
        <end position="388"/>
    </location>
</feature>
<feature type="transmembrane region" description="Helical" evidence="9">
    <location>
        <begin position="102"/>
        <end position="127"/>
    </location>
</feature>
<dbReference type="Proteomes" id="UP000580250">
    <property type="component" value="Unassembled WGS sequence"/>
</dbReference>
<feature type="transmembrane region" description="Helical" evidence="9">
    <location>
        <begin position="58"/>
        <end position="75"/>
    </location>
</feature>
<comment type="subcellular location">
    <subcellularLocation>
        <location evidence="1">Cell membrane</location>
        <topology evidence="1">Multi-pass membrane protein</topology>
    </subcellularLocation>
</comment>
<dbReference type="Gene3D" id="1.20.1070.10">
    <property type="entry name" value="Rhodopsin 7-helix transmembrane proteins"/>
    <property type="match status" value="1"/>
</dbReference>
<keyword evidence="5 9" id="KW-0472">Membrane</keyword>
<dbReference type="GO" id="GO:0005886">
    <property type="term" value="C:plasma membrane"/>
    <property type="evidence" value="ECO:0007669"/>
    <property type="project" value="UniProtKB-SubCell"/>
</dbReference>
<keyword evidence="6 7" id="KW-0675">Receptor</keyword>
<feature type="region of interest" description="Disordered" evidence="8">
    <location>
        <begin position="523"/>
        <end position="568"/>
    </location>
</feature>
<keyword evidence="7" id="KW-0297">G-protein coupled receptor</keyword>
<evidence type="ECO:0000313" key="12">
    <source>
        <dbReference type="Proteomes" id="UP000580250"/>
    </source>
</evidence>
<evidence type="ECO:0000256" key="7">
    <source>
        <dbReference type="RuleBase" id="RU000688"/>
    </source>
</evidence>
<evidence type="ECO:0000256" key="6">
    <source>
        <dbReference type="ARBA" id="ARBA00023170"/>
    </source>
</evidence>
<dbReference type="OrthoDB" id="6435638at2759"/>
<accession>A0A6V7TSG8</accession>
<proteinExistence type="inferred from homology"/>
<dbReference type="PROSITE" id="PS00237">
    <property type="entry name" value="G_PROTEIN_RECEP_F1_1"/>
    <property type="match status" value="1"/>
</dbReference>
<dbReference type="GO" id="GO:0042277">
    <property type="term" value="F:peptide binding"/>
    <property type="evidence" value="ECO:0007669"/>
    <property type="project" value="TreeGrafter"/>
</dbReference>
<dbReference type="PRINTS" id="PR00237">
    <property type="entry name" value="GPCRRHODOPSN"/>
</dbReference>
<evidence type="ECO:0000256" key="8">
    <source>
        <dbReference type="SAM" id="MobiDB-lite"/>
    </source>
</evidence>
<keyword evidence="2" id="KW-1003">Cell membrane</keyword>
<evidence type="ECO:0000256" key="2">
    <source>
        <dbReference type="ARBA" id="ARBA00022475"/>
    </source>
</evidence>
<gene>
    <name evidence="11" type="ORF">MENT_LOCUS2602</name>
</gene>
<evidence type="ECO:0000256" key="4">
    <source>
        <dbReference type="ARBA" id="ARBA00022989"/>
    </source>
</evidence>
<comment type="caution">
    <text evidence="11">The sequence shown here is derived from an EMBL/GenBank/DDBJ whole genome shotgun (WGS) entry which is preliminary data.</text>
</comment>
<evidence type="ECO:0000259" key="10">
    <source>
        <dbReference type="PROSITE" id="PS50262"/>
    </source>
</evidence>
<dbReference type="InterPro" id="IPR017452">
    <property type="entry name" value="GPCR_Rhodpsn_7TM"/>
</dbReference>
<dbReference type="EMBL" id="CAJEWN010000008">
    <property type="protein sequence ID" value="CAD2129456.1"/>
    <property type="molecule type" value="Genomic_DNA"/>
</dbReference>
<dbReference type="PANTHER" id="PTHR24241:SF59">
    <property type="entry name" value="ADIPOKINETIC HORMONE RECEPTOR, ISOFORM C"/>
    <property type="match status" value="1"/>
</dbReference>
<comment type="similarity">
    <text evidence="7">Belongs to the G-protein coupled receptor 1 family.</text>
</comment>
<keyword evidence="3 7" id="KW-0812">Transmembrane</keyword>
<dbReference type="PROSITE" id="PS50262">
    <property type="entry name" value="G_PROTEIN_RECEP_F1_2"/>
    <property type="match status" value="1"/>
</dbReference>
<feature type="region of interest" description="Disordered" evidence="8">
    <location>
        <begin position="463"/>
        <end position="497"/>
    </location>
</feature>
<evidence type="ECO:0000313" key="11">
    <source>
        <dbReference type="EMBL" id="CAD2129456.1"/>
    </source>
</evidence>
<feature type="transmembrane region" description="Helical" evidence="9">
    <location>
        <begin position="186"/>
        <end position="214"/>
    </location>
</feature>
<feature type="transmembrane region" description="Helical" evidence="9">
    <location>
        <begin position="334"/>
        <end position="353"/>
    </location>
</feature>
<sequence>MNCSSIIELPPTMRFRWSHNGSVAICYSAVFVLSLIGNGFMFLILFRNQCIKRRRVHSLLLHMTVAQLLVTLVYIPKEIVHNLTIAWLGGDLLCRLCKFFDVFGVALSAGILVCLSLDRFYSILFPLYVINAKRSVQRMVIAAWLVAALSSLPQVYIFRTARHPCFTEFTQCVSADIIGLLSPNVIYWFSVLNIVQVYFIPLFVILFCYGSILVSISLKSKDTKVASEPEQPPKEQRNITKLALLRGHEIHQQLAAGRSARWRRTSSLATVPASLYFSKTQPKCYGTTGGENNNNINWSKRPSVAATNMNNGLRRTGGGDSYERAKSKTLKMTLVLVLAFLLCWTPYTIAMFIHFLRVQTEARPISPLLSKFLYAFAVFNSAISPYLYGYFSFNIRDECRQLRYLVFRSAPARCLLRHGDSTEESISHSRSPFGPLAPGQRDSRRRAMIRRESRVREGLMMCEEGQQQKRQSISAAKDSSRVVTGQQRAPKLGDTSRTFSLNTTATTLISNSSFSNGQCSAITRRRPRLNDDRDLMEVDSKEEEEDQEESNEVGERRDSLLIRNENNE</sequence>
<name>A0A6V7TSG8_MELEN</name>
<keyword evidence="4 9" id="KW-1133">Transmembrane helix</keyword>
<dbReference type="AlphaFoldDB" id="A0A6V7TSG8"/>
<feature type="transmembrane region" description="Helical" evidence="9">
    <location>
        <begin position="22"/>
        <end position="46"/>
    </location>
</feature>
<feature type="compositionally biased region" description="Acidic residues" evidence="8">
    <location>
        <begin position="540"/>
        <end position="552"/>
    </location>
</feature>
<dbReference type="GO" id="GO:0004930">
    <property type="term" value="F:G protein-coupled receptor activity"/>
    <property type="evidence" value="ECO:0007669"/>
    <property type="project" value="UniProtKB-KW"/>
</dbReference>
<dbReference type="GO" id="GO:0032870">
    <property type="term" value="P:cellular response to hormone stimulus"/>
    <property type="evidence" value="ECO:0007669"/>
    <property type="project" value="TreeGrafter"/>
</dbReference>
<evidence type="ECO:0000256" key="1">
    <source>
        <dbReference type="ARBA" id="ARBA00004651"/>
    </source>
</evidence>
<evidence type="ECO:0000256" key="5">
    <source>
        <dbReference type="ARBA" id="ARBA00023136"/>
    </source>
</evidence>
<dbReference type="SUPFAM" id="SSF81321">
    <property type="entry name" value="Family A G protein-coupled receptor-like"/>
    <property type="match status" value="1"/>
</dbReference>
<feature type="compositionally biased region" description="Basic and acidic residues" evidence="8">
    <location>
        <begin position="528"/>
        <end position="539"/>
    </location>
</feature>
<reference evidence="11 12" key="1">
    <citation type="submission" date="2020-08" db="EMBL/GenBank/DDBJ databases">
        <authorList>
            <person name="Koutsovoulos G."/>
            <person name="Danchin GJ E."/>
        </authorList>
    </citation>
    <scope>NUCLEOTIDE SEQUENCE [LARGE SCALE GENOMIC DNA]</scope>
</reference>
<evidence type="ECO:0000256" key="3">
    <source>
        <dbReference type="ARBA" id="ARBA00022692"/>
    </source>
</evidence>
<protein>
    <recommendedName>
        <fullName evidence="10">G-protein coupled receptors family 1 profile domain-containing protein</fullName>
    </recommendedName>
</protein>